<evidence type="ECO:0000256" key="2">
    <source>
        <dbReference type="ARBA" id="ARBA00022840"/>
    </source>
</evidence>
<evidence type="ECO:0000259" key="3">
    <source>
        <dbReference type="PROSITE" id="PS50043"/>
    </source>
</evidence>
<proteinExistence type="predicted"/>
<evidence type="ECO:0000313" key="5">
    <source>
        <dbReference type="Proteomes" id="UP001601444"/>
    </source>
</evidence>
<dbReference type="Pfam" id="PF00196">
    <property type="entry name" value="GerE"/>
    <property type="match status" value="1"/>
</dbReference>
<dbReference type="Gene3D" id="1.10.10.10">
    <property type="entry name" value="Winged helix-like DNA-binding domain superfamily/Winged helix DNA-binding domain"/>
    <property type="match status" value="1"/>
</dbReference>
<dbReference type="InterPro" id="IPR000792">
    <property type="entry name" value="Tscrpt_reg_LuxR_C"/>
</dbReference>
<dbReference type="SUPFAM" id="SSF48452">
    <property type="entry name" value="TPR-like"/>
    <property type="match status" value="1"/>
</dbReference>
<dbReference type="PANTHER" id="PTHR16305:SF28">
    <property type="entry name" value="GUANYLATE CYCLASE DOMAIN-CONTAINING PROTEIN"/>
    <property type="match status" value="1"/>
</dbReference>
<dbReference type="CDD" id="cd06170">
    <property type="entry name" value="LuxR_C_like"/>
    <property type="match status" value="1"/>
</dbReference>
<dbReference type="RefSeq" id="WP_387702800.1">
    <property type="nucleotide sequence ID" value="NZ_JBIAMX010000021.1"/>
</dbReference>
<dbReference type="PANTHER" id="PTHR16305">
    <property type="entry name" value="TESTICULAR SOLUBLE ADENYLYL CYCLASE"/>
    <property type="match status" value="1"/>
</dbReference>
<dbReference type="InterPro" id="IPR011990">
    <property type="entry name" value="TPR-like_helical_dom_sf"/>
</dbReference>
<evidence type="ECO:0000313" key="4">
    <source>
        <dbReference type="EMBL" id="MFF0546449.1"/>
    </source>
</evidence>
<evidence type="ECO:0000256" key="1">
    <source>
        <dbReference type="ARBA" id="ARBA00022741"/>
    </source>
</evidence>
<dbReference type="Pfam" id="PF13191">
    <property type="entry name" value="AAA_16"/>
    <property type="match status" value="1"/>
</dbReference>
<dbReference type="InterPro" id="IPR027417">
    <property type="entry name" value="P-loop_NTPase"/>
</dbReference>
<reference evidence="4 5" key="1">
    <citation type="submission" date="2024-10" db="EMBL/GenBank/DDBJ databases">
        <title>The Natural Products Discovery Center: Release of the First 8490 Sequenced Strains for Exploring Actinobacteria Biosynthetic Diversity.</title>
        <authorList>
            <person name="Kalkreuter E."/>
            <person name="Kautsar S.A."/>
            <person name="Yang D."/>
            <person name="Bader C.D."/>
            <person name="Teijaro C.N."/>
            <person name="Fluegel L."/>
            <person name="Davis C.M."/>
            <person name="Simpson J.R."/>
            <person name="Lauterbach L."/>
            <person name="Steele A.D."/>
            <person name="Gui C."/>
            <person name="Meng S."/>
            <person name="Li G."/>
            <person name="Viehrig K."/>
            <person name="Ye F."/>
            <person name="Su P."/>
            <person name="Kiefer A.F."/>
            <person name="Nichols A."/>
            <person name="Cepeda A.J."/>
            <person name="Yan W."/>
            <person name="Fan B."/>
            <person name="Jiang Y."/>
            <person name="Adhikari A."/>
            <person name="Zheng C.-J."/>
            <person name="Schuster L."/>
            <person name="Cowan T.M."/>
            <person name="Smanski M.J."/>
            <person name="Chevrette M.G."/>
            <person name="De Carvalho L.P.S."/>
            <person name="Shen B."/>
        </authorList>
    </citation>
    <scope>NUCLEOTIDE SEQUENCE [LARGE SCALE GENOMIC DNA]</scope>
    <source>
        <strain evidence="4 5">NPDC004045</strain>
    </source>
</reference>
<dbReference type="EMBL" id="JBIAMX010000021">
    <property type="protein sequence ID" value="MFF0546449.1"/>
    <property type="molecule type" value="Genomic_DNA"/>
</dbReference>
<dbReference type="PROSITE" id="PS50043">
    <property type="entry name" value="HTH_LUXR_2"/>
    <property type="match status" value="1"/>
</dbReference>
<keyword evidence="5" id="KW-1185">Reference proteome</keyword>
<organism evidence="4 5">
    <name type="scientific">Nocardia thailandica</name>
    <dbReference type="NCBI Taxonomy" id="257275"/>
    <lineage>
        <taxon>Bacteria</taxon>
        <taxon>Bacillati</taxon>
        <taxon>Actinomycetota</taxon>
        <taxon>Actinomycetes</taxon>
        <taxon>Mycobacteriales</taxon>
        <taxon>Nocardiaceae</taxon>
        <taxon>Nocardia</taxon>
    </lineage>
</organism>
<comment type="caution">
    <text evidence="4">The sequence shown here is derived from an EMBL/GenBank/DDBJ whole genome shotgun (WGS) entry which is preliminary data.</text>
</comment>
<dbReference type="Gene3D" id="3.40.50.300">
    <property type="entry name" value="P-loop containing nucleotide triphosphate hydrolases"/>
    <property type="match status" value="1"/>
</dbReference>
<dbReference type="PRINTS" id="PR00038">
    <property type="entry name" value="HTHLUXR"/>
</dbReference>
<feature type="domain" description="HTH luxR-type" evidence="3">
    <location>
        <begin position="783"/>
        <end position="848"/>
    </location>
</feature>
<dbReference type="InterPro" id="IPR036388">
    <property type="entry name" value="WH-like_DNA-bd_sf"/>
</dbReference>
<accession>A0ABW6PVP9</accession>
<keyword evidence="1" id="KW-0547">Nucleotide-binding</keyword>
<dbReference type="SUPFAM" id="SSF46894">
    <property type="entry name" value="C-terminal effector domain of the bipartite response regulators"/>
    <property type="match status" value="1"/>
</dbReference>
<dbReference type="InterPro" id="IPR016032">
    <property type="entry name" value="Sig_transdc_resp-reg_C-effctor"/>
</dbReference>
<protein>
    <submittedName>
        <fullName evidence="4">AAA family ATPase</fullName>
    </submittedName>
</protein>
<sequence length="849" mass="91743">MRLLERDSQLGLLRAAVASLERDGTGAGIAISGDSGAGKTTLVDAAAAEARAARVLRVECDPLGTPRPLGPFKDLGLDVVSKDALLAEVCEKVYAALGAAPTVLVVEDLHWVDAASVEVLRFLVRRIESVPLVLLMTWRDTEIGAAHTARPLLGDIAGLDGLSSLTLPPLTVDAVTDLLAGTGLDPARVHAVTGGNPFFVHEIAKEPDLPMPASVRDAVLAHVAAVDPADLEILQLVATAPDLVADRVLPTLGIDLPTLRRLTDTTLLDRTSEGIVFRHELARRAIASTIPPGGQGRLHARLLDALERLEHCDPAVLTHHAVAAHDSARAAVHARAAAEEAIRAGAHTDAVAFYEIALAHLGTARTAERAELLLALAFQQYMTSRLSDAIASVRRGFPLWQDTGDADGLAQAHAAVAVYEYYSSQRRRAESHLDRACEIADDIGARLTFGHARSTRAYLAYMRSDAELARACLDEVRATGEHEELLRLRTLVVNAANELVCGDDDARTRLFDHLESARVLGFDELASTVYSNVATLDVEHGRYRAAERVLEESLPFTVERDIPICRHWQTAVRSRLQLVKGHWNAALEDANTVLVDDGMPVAALWPHLVRALVPLRRGEDVPVEELDRAWTLAERLDEPLRRLAVLAALAEVSWTTGRADRRVTVDAVDELRRCAAVPGTSWGAGNLAVWLHRLGVEVPEEATVSHPYRLALDARPAEAASWWHLAGDPFAEAMSWSDAPAAEDRVRGVVLLDRLGAIGTADRLRVALRRDGGVVPQRPRGMTRANPGGLTNRQLEVARLIARGLSNTEIAARLYISPKTADHHVSAILAKLGLPTRRAVIAQADELGF</sequence>
<dbReference type="SUPFAM" id="SSF52540">
    <property type="entry name" value="P-loop containing nucleoside triphosphate hydrolases"/>
    <property type="match status" value="1"/>
</dbReference>
<name>A0ABW6PVP9_9NOCA</name>
<keyword evidence="2" id="KW-0067">ATP-binding</keyword>
<dbReference type="SMART" id="SM00421">
    <property type="entry name" value="HTH_LUXR"/>
    <property type="match status" value="1"/>
</dbReference>
<dbReference type="Proteomes" id="UP001601444">
    <property type="component" value="Unassembled WGS sequence"/>
</dbReference>
<dbReference type="Gene3D" id="1.25.40.10">
    <property type="entry name" value="Tetratricopeptide repeat domain"/>
    <property type="match status" value="1"/>
</dbReference>
<gene>
    <name evidence="4" type="ORF">ACFYTF_26800</name>
</gene>
<dbReference type="InterPro" id="IPR041664">
    <property type="entry name" value="AAA_16"/>
</dbReference>